<dbReference type="EMBL" id="CP158375">
    <property type="protein sequence ID" value="XDO96343.1"/>
    <property type="molecule type" value="Genomic_DNA"/>
</dbReference>
<accession>A0AB39KRQ0</accession>
<sequence>MIRLAAIASMVVCIAAPAMAAPQEINAYTRYELLAPGSGKFRIIYDVTAARPGATAYFNPIRKGSIATDESVVDMATGKPLEFKVVDGATARATGLPEASLDSDYIRVTLARPVPADGGQGRVRIDKTYEDAKSYFQDGQDIVFDRPLGVKRNAVVLPAGYVLVTSNYPSQVAQEADGRLRISFINNTPAQAPVKLRARPGKLTPTANSAAAKVSERARQTRDIVYFLNAPETHSFALHHDYTEDRPGVGQYVNVVRKGSTASKPSARNMDTGEALTARQLKGAAITAAGIKDPGLGEVTAETEVVLFSFPAVKAGESVRLRLAETYTDPGRYKLVGDELVFDRALGRPANAVVLPAGWTLTNSAAPVVVSETEDGRTRLDFINPALGDLPVLVTAKRK</sequence>
<feature type="signal peptide" evidence="1">
    <location>
        <begin position="1"/>
        <end position="20"/>
    </location>
</feature>
<keyword evidence="1" id="KW-0732">Signal</keyword>
<dbReference type="AlphaFoldDB" id="A0AB39KRQ0"/>
<proteinExistence type="predicted"/>
<name>A0AB39KRQ0_9CAUL</name>
<evidence type="ECO:0000313" key="2">
    <source>
        <dbReference type="EMBL" id="XDO96343.1"/>
    </source>
</evidence>
<feature type="chain" id="PRO_5044314797" evidence="1">
    <location>
        <begin position="21"/>
        <end position="399"/>
    </location>
</feature>
<evidence type="ECO:0000256" key="1">
    <source>
        <dbReference type="SAM" id="SignalP"/>
    </source>
</evidence>
<dbReference type="RefSeq" id="WP_369059195.1">
    <property type="nucleotide sequence ID" value="NZ_CP158375.1"/>
</dbReference>
<organism evidence="2">
    <name type="scientific">Caulobacter sp. 73W</name>
    <dbReference type="NCBI Taxonomy" id="3161137"/>
    <lineage>
        <taxon>Bacteria</taxon>
        <taxon>Pseudomonadati</taxon>
        <taxon>Pseudomonadota</taxon>
        <taxon>Alphaproteobacteria</taxon>
        <taxon>Caulobacterales</taxon>
        <taxon>Caulobacteraceae</taxon>
        <taxon>Caulobacter</taxon>
    </lineage>
</organism>
<gene>
    <name evidence="2" type="ORF">ABOZ73_16430</name>
</gene>
<protein>
    <submittedName>
        <fullName evidence="2">Uncharacterized protein</fullName>
    </submittedName>
</protein>
<reference evidence="2" key="1">
    <citation type="submission" date="2024-06" db="EMBL/GenBank/DDBJ databases">
        <title>Caulobacter inopinatus, sp. nov.</title>
        <authorList>
            <person name="Donachie S.P."/>
        </authorList>
    </citation>
    <scope>NUCLEOTIDE SEQUENCE</scope>
    <source>
        <strain evidence="2">73W</strain>
    </source>
</reference>